<evidence type="ECO:0000313" key="16">
    <source>
        <dbReference type="Proteomes" id="UP000886865"/>
    </source>
</evidence>
<protein>
    <recommendedName>
        <fullName evidence="12">Bifunctional protein FolD</fullName>
    </recommendedName>
    <domain>
        <recommendedName>
            <fullName evidence="12">Methylenetetrahydrofolate dehydrogenase</fullName>
            <ecNumber evidence="12">1.5.1.5</ecNumber>
        </recommendedName>
    </domain>
    <domain>
        <recommendedName>
            <fullName evidence="12">Methenyltetrahydrofolate cyclohydrolase</fullName>
            <ecNumber evidence="12">3.5.4.9</ecNumber>
        </recommendedName>
    </domain>
</protein>
<dbReference type="FunFam" id="3.40.50.10860:FF:000005">
    <property type="entry name" value="C-1-tetrahydrofolate synthase, cytoplasmic, putative"/>
    <property type="match status" value="1"/>
</dbReference>
<comment type="caution">
    <text evidence="12">Lacks conserved residue(s) required for the propagation of feature annotation.</text>
</comment>
<feature type="domain" description="Tetrahydrofolate dehydrogenase/cyclohydrolase catalytic" evidence="13">
    <location>
        <begin position="5"/>
        <end position="116"/>
    </location>
</feature>
<dbReference type="EC" id="3.5.4.9" evidence="12"/>
<evidence type="ECO:0000256" key="2">
    <source>
        <dbReference type="ARBA" id="ARBA00011738"/>
    </source>
</evidence>
<dbReference type="PANTHER" id="PTHR48099">
    <property type="entry name" value="C-1-TETRAHYDROFOLATE SYNTHASE, CYTOPLASMIC-RELATED"/>
    <property type="match status" value="1"/>
</dbReference>
<keyword evidence="9 12" id="KW-0368">Histidine biosynthesis</keyword>
<keyword evidence="7 12" id="KW-0521">NADP</keyword>
<evidence type="ECO:0000313" key="15">
    <source>
        <dbReference type="EMBL" id="HIS74652.1"/>
    </source>
</evidence>
<keyword evidence="8 12" id="KW-0560">Oxidoreductase</keyword>
<keyword evidence="6 12" id="KW-0378">Hydrolase</keyword>
<dbReference type="FunFam" id="3.40.50.720:FF:000094">
    <property type="entry name" value="Bifunctional protein FolD"/>
    <property type="match status" value="1"/>
</dbReference>
<dbReference type="PANTHER" id="PTHR48099:SF5">
    <property type="entry name" value="C-1-TETRAHYDROFOLATE SYNTHASE, CYTOPLASMIC"/>
    <property type="match status" value="1"/>
</dbReference>
<dbReference type="GO" id="GO:0004477">
    <property type="term" value="F:methenyltetrahydrofolate cyclohydrolase activity"/>
    <property type="evidence" value="ECO:0007669"/>
    <property type="project" value="UniProtKB-UniRule"/>
</dbReference>
<dbReference type="HAMAP" id="MF_01576">
    <property type="entry name" value="THF_DHG_CYH"/>
    <property type="match status" value="1"/>
</dbReference>
<dbReference type="GO" id="GO:0009086">
    <property type="term" value="P:methionine biosynthetic process"/>
    <property type="evidence" value="ECO:0007669"/>
    <property type="project" value="UniProtKB-KW"/>
</dbReference>
<comment type="catalytic activity">
    <reaction evidence="12">
        <text>(6R)-5,10-methylene-5,6,7,8-tetrahydrofolate + NADP(+) = (6R)-5,10-methenyltetrahydrofolate + NADPH</text>
        <dbReference type="Rhea" id="RHEA:22812"/>
        <dbReference type="ChEBI" id="CHEBI:15636"/>
        <dbReference type="ChEBI" id="CHEBI:57455"/>
        <dbReference type="ChEBI" id="CHEBI:57783"/>
        <dbReference type="ChEBI" id="CHEBI:58349"/>
        <dbReference type="EC" id="1.5.1.5"/>
    </reaction>
</comment>
<evidence type="ECO:0000256" key="4">
    <source>
        <dbReference type="ARBA" id="ARBA00022605"/>
    </source>
</evidence>
<feature type="binding site" evidence="12">
    <location>
        <begin position="162"/>
        <end position="164"/>
    </location>
    <ligand>
        <name>NADP(+)</name>
        <dbReference type="ChEBI" id="CHEBI:58349"/>
    </ligand>
</feature>
<dbReference type="InterPro" id="IPR020630">
    <property type="entry name" value="THF_DH/CycHdrlase_cat_dom"/>
</dbReference>
<comment type="pathway">
    <text evidence="1 12">One-carbon metabolism; tetrahydrofolate interconversion.</text>
</comment>
<accession>A0A9D1FJJ2</accession>
<name>A0A9D1FJJ2_9BACT</name>
<dbReference type="GO" id="GO:0005829">
    <property type="term" value="C:cytosol"/>
    <property type="evidence" value="ECO:0007669"/>
    <property type="project" value="TreeGrafter"/>
</dbReference>
<reference evidence="15" key="2">
    <citation type="journal article" date="2021" name="PeerJ">
        <title>Extensive microbial diversity within the chicken gut microbiome revealed by metagenomics and culture.</title>
        <authorList>
            <person name="Gilroy R."/>
            <person name="Ravi A."/>
            <person name="Getino M."/>
            <person name="Pursley I."/>
            <person name="Horton D.L."/>
            <person name="Alikhan N.F."/>
            <person name="Baker D."/>
            <person name="Gharbi K."/>
            <person name="Hall N."/>
            <person name="Watson M."/>
            <person name="Adriaenssens E.M."/>
            <person name="Foster-Nyarko E."/>
            <person name="Jarju S."/>
            <person name="Secka A."/>
            <person name="Antonio M."/>
            <person name="Oren A."/>
            <person name="Chaudhuri R.R."/>
            <person name="La Ragione R."/>
            <person name="Hildebrand F."/>
            <person name="Pallen M.J."/>
        </authorList>
    </citation>
    <scope>NUCLEOTIDE SEQUENCE</scope>
    <source>
        <strain evidence="15">CHK152-2871</strain>
    </source>
</reference>
<reference evidence="15" key="1">
    <citation type="submission" date="2020-10" db="EMBL/GenBank/DDBJ databases">
        <authorList>
            <person name="Gilroy R."/>
        </authorList>
    </citation>
    <scope>NUCLEOTIDE SEQUENCE</scope>
    <source>
        <strain evidence="15">CHK152-2871</strain>
    </source>
</reference>
<organism evidence="15 16">
    <name type="scientific">Candidatus Galligastranaerophilus intestinavium</name>
    <dbReference type="NCBI Taxonomy" id="2840836"/>
    <lineage>
        <taxon>Bacteria</taxon>
        <taxon>Candidatus Galligastranaerophilus</taxon>
    </lineage>
</organism>
<dbReference type="Pfam" id="PF02882">
    <property type="entry name" value="THF_DHG_CYH_C"/>
    <property type="match status" value="1"/>
</dbReference>
<dbReference type="InterPro" id="IPR020631">
    <property type="entry name" value="THF_DH/CycHdrlase_NAD-bd_dom"/>
</dbReference>
<dbReference type="EMBL" id="DVJQ01000053">
    <property type="protein sequence ID" value="HIS74652.1"/>
    <property type="molecule type" value="Genomic_DNA"/>
</dbReference>
<evidence type="ECO:0000259" key="13">
    <source>
        <dbReference type="Pfam" id="PF00763"/>
    </source>
</evidence>
<dbReference type="SUPFAM" id="SSF53223">
    <property type="entry name" value="Aminoacid dehydrogenase-like, N-terminal domain"/>
    <property type="match status" value="1"/>
</dbReference>
<dbReference type="InterPro" id="IPR020867">
    <property type="entry name" value="THF_DH/CycHdrlase_CS"/>
</dbReference>
<dbReference type="GO" id="GO:0035999">
    <property type="term" value="P:tetrahydrofolate interconversion"/>
    <property type="evidence" value="ECO:0007669"/>
    <property type="project" value="UniProtKB-UniRule"/>
</dbReference>
<dbReference type="Pfam" id="PF00763">
    <property type="entry name" value="THF_DHG_CYH"/>
    <property type="match status" value="1"/>
</dbReference>
<evidence type="ECO:0000256" key="5">
    <source>
        <dbReference type="ARBA" id="ARBA00022755"/>
    </source>
</evidence>
<evidence type="ECO:0000256" key="1">
    <source>
        <dbReference type="ARBA" id="ARBA00004777"/>
    </source>
</evidence>
<dbReference type="InterPro" id="IPR046346">
    <property type="entry name" value="Aminoacid_DH-like_N_sf"/>
</dbReference>
<dbReference type="PROSITE" id="PS00767">
    <property type="entry name" value="THF_DHG_CYH_2"/>
    <property type="match status" value="1"/>
</dbReference>
<dbReference type="GO" id="GO:0006164">
    <property type="term" value="P:purine nucleotide biosynthetic process"/>
    <property type="evidence" value="ECO:0007669"/>
    <property type="project" value="UniProtKB-KW"/>
</dbReference>
<evidence type="ECO:0000256" key="3">
    <source>
        <dbReference type="ARBA" id="ARBA00022563"/>
    </source>
</evidence>
<dbReference type="Proteomes" id="UP000886865">
    <property type="component" value="Unassembled WGS sequence"/>
</dbReference>
<evidence type="ECO:0000256" key="11">
    <source>
        <dbReference type="ARBA" id="ARBA00023268"/>
    </source>
</evidence>
<dbReference type="InterPro" id="IPR036291">
    <property type="entry name" value="NAD(P)-bd_dom_sf"/>
</dbReference>
<sequence>MAQIMDGREYSKEILAQIKLKVEKLQKKPSLAVILVGNDTASQIYVNNKEKTAQELGFISKTYRLKENTSSNELKDLILNLNLDEDTDAILLQLPLPKHLVSQDFIELIDPKKDVDGFHPINCGRLLTNSNPYAISCTPKGVIKLLKKYNVQIQGANTLVIGRSNMVGKPLIHLLLEQNATVTVAHSKTKNLPQIARTADILISATGIKGLVTKDFVKSGAVVVDVGISRDENGKIKGDVDFEEVSKVASLITPVPGGIGPMTIAMLMENTLELSLKNAKF</sequence>
<dbReference type="PRINTS" id="PR00085">
    <property type="entry name" value="THFDHDRGNASE"/>
</dbReference>
<dbReference type="CDD" id="cd01080">
    <property type="entry name" value="NAD_bind_m-THF_DH_Cyclohyd"/>
    <property type="match status" value="1"/>
</dbReference>
<dbReference type="Gene3D" id="3.40.50.720">
    <property type="entry name" value="NAD(P)-binding Rossmann-like Domain"/>
    <property type="match status" value="1"/>
</dbReference>
<evidence type="ECO:0000256" key="12">
    <source>
        <dbReference type="HAMAP-Rule" id="MF_01576"/>
    </source>
</evidence>
<dbReference type="GO" id="GO:0000105">
    <property type="term" value="P:L-histidine biosynthetic process"/>
    <property type="evidence" value="ECO:0007669"/>
    <property type="project" value="UniProtKB-KW"/>
</dbReference>
<feature type="binding site" evidence="12">
    <location>
        <position position="228"/>
    </location>
    <ligand>
        <name>NADP(+)</name>
        <dbReference type="ChEBI" id="CHEBI:58349"/>
    </ligand>
</feature>
<comment type="caution">
    <text evidence="15">The sequence shown here is derived from an EMBL/GenBank/DDBJ whole genome shotgun (WGS) entry which is preliminary data.</text>
</comment>
<comment type="similarity">
    <text evidence="12">Belongs to the tetrahydrofolate dehydrogenase/cyclohydrolase family.</text>
</comment>
<evidence type="ECO:0000256" key="10">
    <source>
        <dbReference type="ARBA" id="ARBA00023167"/>
    </source>
</evidence>
<evidence type="ECO:0000256" key="6">
    <source>
        <dbReference type="ARBA" id="ARBA00022801"/>
    </source>
</evidence>
<dbReference type="AlphaFoldDB" id="A0A9D1FJJ2"/>
<keyword evidence="5 12" id="KW-0658">Purine biosynthesis</keyword>
<evidence type="ECO:0000256" key="9">
    <source>
        <dbReference type="ARBA" id="ARBA00023102"/>
    </source>
</evidence>
<proteinExistence type="inferred from homology"/>
<dbReference type="GO" id="GO:0004488">
    <property type="term" value="F:methylenetetrahydrofolate dehydrogenase (NADP+) activity"/>
    <property type="evidence" value="ECO:0007669"/>
    <property type="project" value="UniProtKB-UniRule"/>
</dbReference>
<dbReference type="InterPro" id="IPR000672">
    <property type="entry name" value="THF_DH/CycHdrlase"/>
</dbReference>
<keyword evidence="3 12" id="KW-0554">One-carbon metabolism</keyword>
<keyword evidence="10 12" id="KW-0486">Methionine biosynthesis</keyword>
<keyword evidence="4 12" id="KW-0028">Amino-acid biosynthesis</keyword>
<dbReference type="Gene3D" id="3.40.50.10860">
    <property type="entry name" value="Leucine Dehydrogenase, chain A, domain 1"/>
    <property type="match status" value="1"/>
</dbReference>
<keyword evidence="11 12" id="KW-0511">Multifunctional enzyme</keyword>
<comment type="catalytic activity">
    <reaction evidence="12">
        <text>(6R)-5,10-methenyltetrahydrofolate + H2O = (6R)-10-formyltetrahydrofolate + H(+)</text>
        <dbReference type="Rhea" id="RHEA:23700"/>
        <dbReference type="ChEBI" id="CHEBI:15377"/>
        <dbReference type="ChEBI" id="CHEBI:15378"/>
        <dbReference type="ChEBI" id="CHEBI:57455"/>
        <dbReference type="ChEBI" id="CHEBI:195366"/>
        <dbReference type="EC" id="3.5.4.9"/>
    </reaction>
</comment>
<evidence type="ECO:0000256" key="8">
    <source>
        <dbReference type="ARBA" id="ARBA00023002"/>
    </source>
</evidence>
<evidence type="ECO:0000256" key="7">
    <source>
        <dbReference type="ARBA" id="ARBA00022857"/>
    </source>
</evidence>
<feature type="domain" description="Tetrahydrofolate dehydrogenase/cyclohydrolase NAD(P)-binding" evidence="14">
    <location>
        <begin position="136"/>
        <end position="275"/>
    </location>
</feature>
<gene>
    <name evidence="12" type="primary">folD</name>
    <name evidence="15" type="ORF">IAA86_06500</name>
</gene>
<comment type="function">
    <text evidence="12">Catalyzes the oxidation of 5,10-methylenetetrahydrofolate to 5,10-methenyltetrahydrofolate and then the hydrolysis of 5,10-methenyltetrahydrofolate to 10-formyltetrahydrofolate.</text>
</comment>
<comment type="subunit">
    <text evidence="2 12">Homodimer.</text>
</comment>
<dbReference type="EC" id="1.5.1.5" evidence="12"/>
<dbReference type="SUPFAM" id="SSF51735">
    <property type="entry name" value="NAD(P)-binding Rossmann-fold domains"/>
    <property type="match status" value="1"/>
</dbReference>
<evidence type="ECO:0000259" key="14">
    <source>
        <dbReference type="Pfam" id="PF02882"/>
    </source>
</evidence>